<protein>
    <recommendedName>
        <fullName evidence="4">Lipoprotein</fullName>
    </recommendedName>
</protein>
<accession>A0A223MAW6</accession>
<feature type="signal peptide" evidence="1">
    <location>
        <begin position="1"/>
        <end position="25"/>
    </location>
</feature>
<name>A0A223MAW6_MESHO</name>
<keyword evidence="1" id="KW-0732">Signal</keyword>
<evidence type="ECO:0000313" key="2">
    <source>
        <dbReference type="EMBL" id="ASU14700.1"/>
    </source>
</evidence>
<dbReference type="PROSITE" id="PS51257">
    <property type="entry name" value="PROKAR_LIPOPROTEIN"/>
    <property type="match status" value="1"/>
</dbReference>
<reference evidence="2 3" key="1">
    <citation type="submission" date="2017-08" db="EMBL/GenBank/DDBJ databases">
        <title>The complete genome sequence of a Mycoplasma hyopneumoniae isolate in Korea.</title>
        <authorList>
            <person name="Han J."/>
            <person name="Lee N."/>
        </authorList>
    </citation>
    <scope>NUCLEOTIDE SEQUENCE [LARGE SCALE GENOMIC DNA]</scope>
    <source>
        <strain evidence="2 3">KM014</strain>
    </source>
</reference>
<evidence type="ECO:0008006" key="4">
    <source>
        <dbReference type="Google" id="ProtNLM"/>
    </source>
</evidence>
<dbReference type="NCBIfam" id="TIGR04313">
    <property type="entry name" value="aro_clust_Mycop"/>
    <property type="match status" value="1"/>
</dbReference>
<organism evidence="2 3">
    <name type="scientific">Mesomycoplasma hyopneumoniae</name>
    <name type="common">Mycoplasma hyopneumoniae</name>
    <dbReference type="NCBI Taxonomy" id="2099"/>
    <lineage>
        <taxon>Bacteria</taxon>
        <taxon>Bacillati</taxon>
        <taxon>Mycoplasmatota</taxon>
        <taxon>Mycoplasmoidales</taxon>
        <taxon>Metamycoplasmataceae</taxon>
        <taxon>Mesomycoplasma</taxon>
    </lineage>
</organism>
<feature type="chain" id="PRO_5012352602" description="Lipoprotein" evidence="1">
    <location>
        <begin position="26"/>
        <end position="313"/>
    </location>
</feature>
<dbReference type="EMBL" id="CP022714">
    <property type="protein sequence ID" value="ASU14700.1"/>
    <property type="molecule type" value="Genomic_DNA"/>
</dbReference>
<dbReference type="AlphaFoldDB" id="A0A223MAW6"/>
<gene>
    <name evidence="2" type="ORF">CIB43_00817</name>
</gene>
<dbReference type="Proteomes" id="UP000215452">
    <property type="component" value="Chromosome"/>
</dbReference>
<evidence type="ECO:0000313" key="3">
    <source>
        <dbReference type="Proteomes" id="UP000215452"/>
    </source>
</evidence>
<proteinExistence type="predicted"/>
<dbReference type="InterPro" id="IPR027593">
    <property type="entry name" value="Aro_clust"/>
</dbReference>
<evidence type="ECO:0000256" key="1">
    <source>
        <dbReference type="SAM" id="SignalP"/>
    </source>
</evidence>
<sequence length="313" mass="36671">MKKLKKSLFFGFIPFFSSLFLLSCANQVNFSDFLKKKYQKFAIISSTEKNIAQPFFENSIILELLTKIYPSQDSKKQLISRIKKIETEKNILDLAFKLNFYNPINPWPGNSSGTAFGNRQENPLLYEKAKRSFNDLFENNWLWLLANLQSAIFVRGLAEIDQFQQQNEDLNIDLKNQALKNSFYLPKSNKFNDIVIVKLAKESKNTEGNGIENYKIFLLNEENYIFTFNMQEEYKNNKLINTRINLSPWIRIYPKFLNKTVEKFPLDEYARIVSNYRSGISGVNISLVEKSIFEENQGGSPYYYTLVDFQKKE</sequence>